<dbReference type="Proteomes" id="UP000000759">
    <property type="component" value="Chromosome 1"/>
</dbReference>
<feature type="transmembrane region" description="Helical" evidence="6">
    <location>
        <begin position="460"/>
        <end position="479"/>
    </location>
</feature>
<feature type="transmembrane region" description="Helical" evidence="6">
    <location>
        <begin position="212"/>
        <end position="231"/>
    </location>
</feature>
<feature type="transmembrane region" description="Helical" evidence="6">
    <location>
        <begin position="58"/>
        <end position="83"/>
    </location>
</feature>
<dbReference type="STRING" id="556484.B7FNY8"/>
<feature type="transmembrane region" description="Helical" evidence="6">
    <location>
        <begin position="392"/>
        <end position="412"/>
    </location>
</feature>
<dbReference type="InterPro" id="IPR006043">
    <property type="entry name" value="NCS2"/>
</dbReference>
<dbReference type="KEGG" id="pti:PHATRDRAFT_31650"/>
<keyword evidence="8" id="KW-1185">Reference proteome</keyword>
<keyword evidence="3 6" id="KW-0812">Transmembrane</keyword>
<feature type="transmembrane region" description="Helical" evidence="6">
    <location>
        <begin position="185"/>
        <end position="205"/>
    </location>
</feature>
<evidence type="ECO:0000256" key="5">
    <source>
        <dbReference type="ARBA" id="ARBA00023136"/>
    </source>
</evidence>
<reference evidence="7 8" key="1">
    <citation type="journal article" date="2008" name="Nature">
        <title>The Phaeodactylum genome reveals the evolutionary history of diatom genomes.</title>
        <authorList>
            <person name="Bowler C."/>
            <person name="Allen A.E."/>
            <person name="Badger J.H."/>
            <person name="Grimwood J."/>
            <person name="Jabbari K."/>
            <person name="Kuo A."/>
            <person name="Maheswari U."/>
            <person name="Martens C."/>
            <person name="Maumus F."/>
            <person name="Otillar R.P."/>
            <person name="Rayko E."/>
            <person name="Salamov A."/>
            <person name="Vandepoele K."/>
            <person name="Beszteri B."/>
            <person name="Gruber A."/>
            <person name="Heijde M."/>
            <person name="Katinka M."/>
            <person name="Mock T."/>
            <person name="Valentin K."/>
            <person name="Verret F."/>
            <person name="Berges J.A."/>
            <person name="Brownlee C."/>
            <person name="Cadoret J.P."/>
            <person name="Chiovitti A."/>
            <person name="Choi C.J."/>
            <person name="Coesel S."/>
            <person name="De Martino A."/>
            <person name="Detter J.C."/>
            <person name="Durkin C."/>
            <person name="Falciatore A."/>
            <person name="Fournet J."/>
            <person name="Haruta M."/>
            <person name="Huysman M.J."/>
            <person name="Jenkins B.D."/>
            <person name="Jiroutova K."/>
            <person name="Jorgensen R.E."/>
            <person name="Joubert Y."/>
            <person name="Kaplan A."/>
            <person name="Kroger N."/>
            <person name="Kroth P.G."/>
            <person name="La Roche J."/>
            <person name="Lindquist E."/>
            <person name="Lommer M."/>
            <person name="Martin-Jezequel V."/>
            <person name="Lopez P.J."/>
            <person name="Lucas S."/>
            <person name="Mangogna M."/>
            <person name="McGinnis K."/>
            <person name="Medlin L.K."/>
            <person name="Montsant A."/>
            <person name="Oudot-Le Secq M.P."/>
            <person name="Napoli C."/>
            <person name="Obornik M."/>
            <person name="Parker M.S."/>
            <person name="Petit J.L."/>
            <person name="Porcel B.M."/>
            <person name="Poulsen N."/>
            <person name="Robison M."/>
            <person name="Rychlewski L."/>
            <person name="Rynearson T.A."/>
            <person name="Schmutz J."/>
            <person name="Shapiro H."/>
            <person name="Siaut M."/>
            <person name="Stanley M."/>
            <person name="Sussman M.R."/>
            <person name="Taylor A.R."/>
            <person name="Vardi A."/>
            <person name="von Dassow P."/>
            <person name="Vyverman W."/>
            <person name="Willis A."/>
            <person name="Wyrwicz L.S."/>
            <person name="Rokhsar D.S."/>
            <person name="Weissenbach J."/>
            <person name="Armbrust E.V."/>
            <person name="Green B.R."/>
            <person name="Van de Peer Y."/>
            <person name="Grigoriev I.V."/>
        </authorList>
    </citation>
    <scope>NUCLEOTIDE SEQUENCE [LARGE SCALE GENOMIC DNA]</scope>
    <source>
        <strain evidence="7 8">CCAP 1055/1</strain>
    </source>
</reference>
<dbReference type="GO" id="GO:0016020">
    <property type="term" value="C:membrane"/>
    <property type="evidence" value="ECO:0007669"/>
    <property type="project" value="UniProtKB-SubCell"/>
</dbReference>
<dbReference type="AlphaFoldDB" id="B7FNY8"/>
<comment type="subcellular location">
    <subcellularLocation>
        <location evidence="1">Membrane</location>
        <topology evidence="1">Multi-pass membrane protein</topology>
    </subcellularLocation>
</comment>
<dbReference type="PANTHER" id="PTHR11119">
    <property type="entry name" value="XANTHINE-URACIL / VITAMIN C PERMEASE FAMILY MEMBER"/>
    <property type="match status" value="1"/>
</dbReference>
<dbReference type="EMBL" id="CM000605">
    <property type="protein sequence ID" value="EEC51586.1"/>
    <property type="molecule type" value="Genomic_DNA"/>
</dbReference>
<dbReference type="GeneID" id="7195984"/>
<dbReference type="Pfam" id="PF00860">
    <property type="entry name" value="Xan_ur_permease"/>
    <property type="match status" value="1"/>
</dbReference>
<name>B7FNY8_PHATC</name>
<evidence type="ECO:0000313" key="7">
    <source>
        <dbReference type="EMBL" id="EEC51586.1"/>
    </source>
</evidence>
<dbReference type="GO" id="GO:0022857">
    <property type="term" value="F:transmembrane transporter activity"/>
    <property type="evidence" value="ECO:0007669"/>
    <property type="project" value="InterPro"/>
</dbReference>
<accession>B7FNY8</accession>
<proteinExistence type="inferred from homology"/>
<dbReference type="OrthoDB" id="1641903at2759"/>
<evidence type="ECO:0000256" key="1">
    <source>
        <dbReference type="ARBA" id="ARBA00004141"/>
    </source>
</evidence>
<evidence type="ECO:0000256" key="6">
    <source>
        <dbReference type="SAM" id="Phobius"/>
    </source>
</evidence>
<dbReference type="PaxDb" id="2850-Phatr31650"/>
<organism evidence="7 8">
    <name type="scientific">Phaeodactylum tricornutum (strain CCAP 1055/1)</name>
    <dbReference type="NCBI Taxonomy" id="556484"/>
    <lineage>
        <taxon>Eukaryota</taxon>
        <taxon>Sar</taxon>
        <taxon>Stramenopiles</taxon>
        <taxon>Ochrophyta</taxon>
        <taxon>Bacillariophyta</taxon>
        <taxon>Bacillariophyceae</taxon>
        <taxon>Bacillariophycidae</taxon>
        <taxon>Naviculales</taxon>
        <taxon>Phaeodactylaceae</taxon>
        <taxon>Phaeodactylum</taxon>
    </lineage>
</organism>
<feature type="transmembrane region" description="Helical" evidence="6">
    <location>
        <begin position="158"/>
        <end position="179"/>
    </location>
</feature>
<dbReference type="OMA" id="FMEHIGD"/>
<dbReference type="InParanoid" id="B7FNY8"/>
<dbReference type="HOGENOM" id="CLU_017959_5_4_1"/>
<feature type="transmembrane region" description="Helical" evidence="6">
    <location>
        <begin position="237"/>
        <end position="261"/>
    </location>
</feature>
<dbReference type="eggNOG" id="KOG1292">
    <property type="taxonomic scope" value="Eukaryota"/>
</dbReference>
<evidence type="ECO:0000256" key="4">
    <source>
        <dbReference type="ARBA" id="ARBA00022989"/>
    </source>
</evidence>
<keyword evidence="5 6" id="KW-0472">Membrane</keyword>
<gene>
    <name evidence="7" type="ORF">PHATRDRAFT_31650</name>
</gene>
<keyword evidence="4 6" id="KW-1133">Transmembrane helix</keyword>
<evidence type="ECO:0000256" key="2">
    <source>
        <dbReference type="ARBA" id="ARBA00008821"/>
    </source>
</evidence>
<feature type="transmembrane region" description="Helical" evidence="6">
    <location>
        <begin position="424"/>
        <end position="445"/>
    </location>
</feature>
<evidence type="ECO:0000313" key="8">
    <source>
        <dbReference type="Proteomes" id="UP000000759"/>
    </source>
</evidence>
<dbReference type="RefSeq" id="XP_002177123.1">
    <property type="nucleotide sequence ID" value="XM_002177087.1"/>
</dbReference>
<evidence type="ECO:0000256" key="3">
    <source>
        <dbReference type="ARBA" id="ARBA00022692"/>
    </source>
</evidence>
<feature type="transmembrane region" description="Helical" evidence="6">
    <location>
        <begin position="364"/>
        <end position="386"/>
    </location>
</feature>
<reference evidence="8" key="2">
    <citation type="submission" date="2008-08" db="EMBL/GenBank/DDBJ databases">
        <authorList>
            <consortium name="Diatom Consortium"/>
            <person name="Grigoriev I."/>
            <person name="Grimwood J."/>
            <person name="Kuo A."/>
            <person name="Otillar R.P."/>
            <person name="Salamov A."/>
            <person name="Detter J.C."/>
            <person name="Lindquist E."/>
            <person name="Shapiro H."/>
            <person name="Lucas S."/>
            <person name="Glavina del Rio T."/>
            <person name="Pitluck S."/>
            <person name="Rokhsar D."/>
            <person name="Bowler C."/>
        </authorList>
    </citation>
    <scope>GENOME REANNOTATION</scope>
    <source>
        <strain evidence="8">CCAP 1055/1</strain>
    </source>
</reference>
<protein>
    <submittedName>
        <fullName evidence="7">Solute carrier</fullName>
    </submittedName>
</protein>
<sequence length="590" mass="61668">MATGNISSITGVPLSLDVSDEGTSDDIDKSGNNFVYETHEDRAKANGMKYTVSDVPPLPLSIILGCQHFLTMLGATVLIPLIVTPAMGATAKQTAEVISTIFVVSGVNTLIQTTLGDRLPIVQGGSFSYLPPTFSVIFNPSLQAIVGDNERFLETMQVLSGAIFVVGIVQMALGYSGAIVPILKYLSPVTIAPVITAIGLGLYSVGFTNVSTCFSVGLIQMLLSIIFSQYLKKFLIGGYPVFALFPIILAIAITWSFAAILTASDVWGEESACRTDMGSTKIKSFAIVPMLGGMLAGMIESVGDCYSCAKLCGAPPPTPGIISRGLAGEGIGVVISGLFGAGAGTTSYSENIGAISLTRVGSRAVVQCGAVAMIIVGLFSKVAALFASLPSALVGGIYCVVFGLIVAVGLSNLQYVDLNSERNLFIIGFSIFNSLSIAGPAGYFAGQSENPFGDSNAGEIALALFSSPMIIALIAAFVLDNTIPGTPKERGLLAWAHVRDADVNNDPEYVKVYSLPLFFAKLFKNCGYLEYVSRGRMPNPPANGYQPGHGDIGELCCGGCFGGPPSLQDDVEEVAPQDSVVDEENIATEA</sequence>
<comment type="similarity">
    <text evidence="2">Belongs to the nucleobase:cation symporter-2 (NCS2) (TC 2.A.40) family.</text>
</comment>